<dbReference type="Pfam" id="PF12771">
    <property type="entry name" value="SusD-like_2"/>
    <property type="match status" value="1"/>
</dbReference>
<accession>G2PKV5</accession>
<reference evidence="1 2" key="2">
    <citation type="journal article" date="2012" name="Stand. Genomic Sci.">
        <title>Complete genome sequence of the facultatively anaerobic, appendaged bacterium Muricauda ruestringensis type strain (B1(T)).</title>
        <authorList>
            <person name="Huntemann M."/>
            <person name="Teshima H."/>
            <person name="Lapidus A."/>
            <person name="Nolan M."/>
            <person name="Lucas S."/>
            <person name="Hammon N."/>
            <person name="Deshpande S."/>
            <person name="Cheng J.F."/>
            <person name="Tapia R."/>
            <person name="Goodwin L.A."/>
            <person name="Pitluck S."/>
            <person name="Liolios K."/>
            <person name="Pagani I."/>
            <person name="Ivanova N."/>
            <person name="Mavromatis K."/>
            <person name="Mikhailova N."/>
            <person name="Pati A."/>
            <person name="Chen A."/>
            <person name="Palaniappan K."/>
            <person name="Land M."/>
            <person name="Hauser L."/>
            <person name="Pan C."/>
            <person name="Brambilla E.M."/>
            <person name="Rohde M."/>
            <person name="Spring S."/>
            <person name="Goker M."/>
            <person name="Detter J.C."/>
            <person name="Bristow J."/>
            <person name="Eisen J.A."/>
            <person name="Markowitz V."/>
            <person name="Hugenholtz P."/>
            <person name="Kyrpides N.C."/>
            <person name="Klenk H.P."/>
            <person name="Woyke T."/>
        </authorList>
    </citation>
    <scope>NUCLEOTIDE SEQUENCE [LARGE SCALE GENOMIC DNA]</scope>
    <source>
        <strain evidence="2">DSM 13258 / LMG 19739 / B1</strain>
    </source>
</reference>
<dbReference type="Proteomes" id="UP000008908">
    <property type="component" value="Chromosome"/>
</dbReference>
<evidence type="ECO:0000313" key="1">
    <source>
        <dbReference type="EMBL" id="AEM69934.1"/>
    </source>
</evidence>
<dbReference type="Gene3D" id="1.25.40.390">
    <property type="match status" value="1"/>
</dbReference>
<dbReference type="PROSITE" id="PS51257">
    <property type="entry name" value="PROKAR_LIPOPROTEIN"/>
    <property type="match status" value="1"/>
</dbReference>
<dbReference type="KEGG" id="mrs:Murru_0887"/>
<organism evidence="1 2">
    <name type="scientific">Allomuricauda ruestringensis (strain DSM 13258 / CIP 107369 / LMG 19739 / B1)</name>
    <name type="common">Muricauda ruestringensis</name>
    <dbReference type="NCBI Taxonomy" id="886377"/>
    <lineage>
        <taxon>Bacteria</taxon>
        <taxon>Pseudomonadati</taxon>
        <taxon>Bacteroidota</taxon>
        <taxon>Flavobacteriia</taxon>
        <taxon>Flavobacteriales</taxon>
        <taxon>Flavobacteriaceae</taxon>
        <taxon>Flagellimonas</taxon>
    </lineage>
</organism>
<reference evidence="2" key="1">
    <citation type="submission" date="2011-08" db="EMBL/GenBank/DDBJ databases">
        <title>The complete genome of Muricauda ruestringensis DSM 13258.</title>
        <authorList>
            <person name="Lucas S."/>
            <person name="Han J."/>
            <person name="Lapidus A."/>
            <person name="Bruce D."/>
            <person name="Goodwin L."/>
            <person name="Pitluck S."/>
            <person name="Peters L."/>
            <person name="Kyrpides N."/>
            <person name="Mavromatis K."/>
            <person name="Ivanova N."/>
            <person name="Ovchinnikova G."/>
            <person name="Teshima H."/>
            <person name="Detter J.C."/>
            <person name="Tapia R."/>
            <person name="Han C."/>
            <person name="Land M."/>
            <person name="Hauser L."/>
            <person name="Markowitz V."/>
            <person name="Cheng J.-F."/>
            <person name="Hugenholtz P."/>
            <person name="Woyke T."/>
            <person name="Wu D."/>
            <person name="Spring S."/>
            <person name="Schroeder M."/>
            <person name="Brambilla E."/>
            <person name="Klenk H.-P."/>
            <person name="Eisen J.A."/>
        </authorList>
    </citation>
    <scope>NUCLEOTIDE SEQUENCE [LARGE SCALE GENOMIC DNA]</scope>
    <source>
        <strain evidence="2">DSM 13258 / LMG 19739 / B1</strain>
    </source>
</reference>
<sequence length="475" mass="51951">MKNIYNSFAFLFTLSLGLALIGCDRDFEEINTDPDEPTVISVDLQLGFIERALINELYDIFTAGECASTWPQHISKPIYNDADRYFPRLGAINTFWNTLYLNVISEADEMYLLAEEANNQAVQGTALTLKAIALQTLTDAFGNIPASEANLATDGNYNPKYDTQQEVYTQIFELLDEAIAKFKSGEGAINSDQDLIYGGDVSKWVKFATSVKFRALMRVSETSLFSTAELQSLIDSGDLITNSSDNAFIQFSSITAPNINPHYGTVLNGREAEWCMGEALVDFMLAENDPRLAVYANPNDANEYRGKPAGYINPGLNGYGAGTVSEIGDAFMAADAPLYFITAAQVNLLLAEVAEVHGMGGDPEAYFNAGVAASLEQNGLDPASYTPAYNGYQSIAEQLWVGTFLQGYETWAEWRRSDIPSNLTLAVDPQPGVNSIPTRYTYTNDEVALNGSNVSEAVADQGSDALTTKVWWDVN</sequence>
<dbReference type="STRING" id="886377.Murru_0887"/>
<keyword evidence="2" id="KW-1185">Reference proteome</keyword>
<name>G2PKV5_ALLRU</name>
<dbReference type="HOGENOM" id="CLU_025928_1_0_10"/>
<dbReference type="InterPro" id="IPR011990">
    <property type="entry name" value="TPR-like_helical_dom_sf"/>
</dbReference>
<dbReference type="RefSeq" id="WP_014032216.1">
    <property type="nucleotide sequence ID" value="NC_015945.1"/>
</dbReference>
<gene>
    <name evidence="1" type="ordered locus">Murru_0887</name>
</gene>
<evidence type="ECO:0000313" key="2">
    <source>
        <dbReference type="Proteomes" id="UP000008908"/>
    </source>
</evidence>
<dbReference type="SUPFAM" id="SSF48452">
    <property type="entry name" value="TPR-like"/>
    <property type="match status" value="1"/>
</dbReference>
<proteinExistence type="predicted"/>
<evidence type="ECO:0008006" key="3">
    <source>
        <dbReference type="Google" id="ProtNLM"/>
    </source>
</evidence>
<protein>
    <recommendedName>
        <fullName evidence="3">Lipoprotein</fullName>
    </recommendedName>
</protein>
<dbReference type="EMBL" id="CP002999">
    <property type="protein sequence ID" value="AEM69934.1"/>
    <property type="molecule type" value="Genomic_DNA"/>
</dbReference>
<dbReference type="InterPro" id="IPR041662">
    <property type="entry name" value="SusD-like_2"/>
</dbReference>
<dbReference type="OrthoDB" id="725917at2"/>
<dbReference type="eggNOG" id="COG4198">
    <property type="taxonomic scope" value="Bacteria"/>
</dbReference>
<dbReference type="AlphaFoldDB" id="G2PKV5"/>